<keyword evidence="2" id="KW-0472">Membrane</keyword>
<keyword evidence="2" id="KW-1133">Transmembrane helix</keyword>
<organism evidence="3 4">
    <name type="scientific">Armillaria solidipes</name>
    <dbReference type="NCBI Taxonomy" id="1076256"/>
    <lineage>
        <taxon>Eukaryota</taxon>
        <taxon>Fungi</taxon>
        <taxon>Dikarya</taxon>
        <taxon>Basidiomycota</taxon>
        <taxon>Agaricomycotina</taxon>
        <taxon>Agaricomycetes</taxon>
        <taxon>Agaricomycetidae</taxon>
        <taxon>Agaricales</taxon>
        <taxon>Marasmiineae</taxon>
        <taxon>Physalacriaceae</taxon>
        <taxon>Armillaria</taxon>
    </lineage>
</organism>
<evidence type="ECO:0000256" key="1">
    <source>
        <dbReference type="SAM" id="MobiDB-lite"/>
    </source>
</evidence>
<reference evidence="4" key="1">
    <citation type="journal article" date="2017" name="Nat. Ecol. Evol.">
        <title>Genome expansion and lineage-specific genetic innovations in the forest pathogenic fungi Armillaria.</title>
        <authorList>
            <person name="Sipos G."/>
            <person name="Prasanna A.N."/>
            <person name="Walter M.C."/>
            <person name="O'Connor E."/>
            <person name="Balint B."/>
            <person name="Krizsan K."/>
            <person name="Kiss B."/>
            <person name="Hess J."/>
            <person name="Varga T."/>
            <person name="Slot J."/>
            <person name="Riley R."/>
            <person name="Boka B."/>
            <person name="Rigling D."/>
            <person name="Barry K."/>
            <person name="Lee J."/>
            <person name="Mihaltcheva S."/>
            <person name="LaButti K."/>
            <person name="Lipzen A."/>
            <person name="Waldron R."/>
            <person name="Moloney N.M."/>
            <person name="Sperisen C."/>
            <person name="Kredics L."/>
            <person name="Vagvoelgyi C."/>
            <person name="Patrignani A."/>
            <person name="Fitzpatrick D."/>
            <person name="Nagy I."/>
            <person name="Doyle S."/>
            <person name="Anderson J.B."/>
            <person name="Grigoriev I.V."/>
            <person name="Gueldener U."/>
            <person name="Muensterkoetter M."/>
            <person name="Nagy L.G."/>
        </authorList>
    </citation>
    <scope>NUCLEOTIDE SEQUENCE [LARGE SCALE GENOMIC DNA]</scope>
    <source>
        <strain evidence="4">28-4</strain>
    </source>
</reference>
<dbReference type="AlphaFoldDB" id="A0A2H3AV11"/>
<evidence type="ECO:0000256" key="2">
    <source>
        <dbReference type="SAM" id="Phobius"/>
    </source>
</evidence>
<accession>A0A2H3AV11</accession>
<sequence>MSSGPSTGPRYSQSNNPGRIGANDETVPDSSLGRRTIVQYNPIMSSPSSAIAWSSFGLLLLLVILIGRIRHRQRKKLIVEKADHLESGRRVPVIGKS</sequence>
<feature type="compositionally biased region" description="Polar residues" evidence="1">
    <location>
        <begin position="1"/>
        <end position="17"/>
    </location>
</feature>
<dbReference type="EMBL" id="KZ293465">
    <property type="protein sequence ID" value="PBK62589.1"/>
    <property type="molecule type" value="Genomic_DNA"/>
</dbReference>
<feature type="region of interest" description="Disordered" evidence="1">
    <location>
        <begin position="1"/>
        <end position="31"/>
    </location>
</feature>
<proteinExistence type="predicted"/>
<protein>
    <submittedName>
        <fullName evidence="3">Uncharacterized protein</fullName>
    </submittedName>
</protein>
<name>A0A2H3AV11_9AGAR</name>
<feature type="transmembrane region" description="Helical" evidence="2">
    <location>
        <begin position="50"/>
        <end position="67"/>
    </location>
</feature>
<dbReference type="Proteomes" id="UP000218334">
    <property type="component" value="Unassembled WGS sequence"/>
</dbReference>
<evidence type="ECO:0000313" key="4">
    <source>
        <dbReference type="Proteomes" id="UP000218334"/>
    </source>
</evidence>
<evidence type="ECO:0000313" key="3">
    <source>
        <dbReference type="EMBL" id="PBK62589.1"/>
    </source>
</evidence>
<keyword evidence="4" id="KW-1185">Reference proteome</keyword>
<gene>
    <name evidence="3" type="ORF">ARMSODRAFT_964082</name>
</gene>
<keyword evidence="2" id="KW-0812">Transmembrane</keyword>